<dbReference type="CDD" id="cd00067">
    <property type="entry name" value="GAL4"/>
    <property type="match status" value="1"/>
</dbReference>
<protein>
    <recommendedName>
        <fullName evidence="14">Oleate activated transcription factor 3</fullName>
    </recommendedName>
</protein>
<evidence type="ECO:0000256" key="7">
    <source>
        <dbReference type="ARBA" id="ARBA00023015"/>
    </source>
</evidence>
<dbReference type="SUPFAM" id="SSF57701">
    <property type="entry name" value="Zn2/Cys6 DNA-binding domain"/>
    <property type="match status" value="1"/>
</dbReference>
<sequence length="889" mass="104427">MIIISDVETALLTHCREVEVIIDFSMDYESQIRTKKRHRITLVCTNCKKRKSKCNRTKPCGTCIRLGDTESCVYLTESLGNLESSTALDGADQLRNQTNFAERSNLGLVKKRRLSLSRQDKDYWQRIQEETLTPGYYVPMNEETPLFIDLIPNGFYLETKRSANNLFALFTDRAIENRDPYLKAMVTFRSIAVRKMMQKLGKNGNNVKNGRLPRSFEALSTFDADDELHNRSNIIDQDNNFRTHQTIHKSLFNKFAQYRENNAIKFNESYGNISAKDYLPSLKVLEDEILTYFERKIYNMIPIFDMKILRHEITVFYQNVVDKGNPISIKQYDHMVFCIILLIIKICQLSVKFCKLTPYIYPVLFDIDTSKFLALVNHYLFEMKILRKCTLLQLQCLILLRFLHWCAPEDGDGPETQYCQILLGTIISSCKEMGINWYCFSQPEKYFFKVNRHTRPSYTVMKTNDYVSVFRKIWSYVLFWDRKMCFISGEECQVGKSLQCHFEEEANITTWYIRMLPLDTLMKKINDALNDDPGKVDLNLIRRSLKDLKRKFHILKSIPNDEKEATGHLNFELEWIIDLFSYNLLHGEMISHEYDCNVVEFYRSFQDLWDMTVHLSEKCYNYFFDSEALEVDSLAKFYTNRIVEIVANKILVMIPAFILRADRFKAIQHAEKKKMIEFLYGISSVYFNEFGFEYYRCFKKMFTAKISYKILDRSCEKDAWRIILQFLLNELVLEERSDSSKESADMGLKDACPIMAQFQKTVRKYNVYGSDILSIWNNEFHPIGRYDDNITTFKFHLRAKNMQGFLKMEKYSDKFNIFSSFYDHASSQLAKHTEANTNLNTTNGQHTKPPRDETLPGAVTTAIPVNDLVTSEFDMIQDIFDPLDFVSFF</sequence>
<proteinExistence type="inferred from homology"/>
<reference evidence="17" key="1">
    <citation type="submission" date="2022-10" db="EMBL/GenBank/DDBJ databases">
        <authorList>
            <person name="Byrne P K."/>
        </authorList>
    </citation>
    <scope>NUCLEOTIDE SEQUENCE</scope>
    <source>
        <strain evidence="17">CBS7001</strain>
    </source>
</reference>
<keyword evidence="6" id="KW-0862">Zinc</keyword>
<name>A0AA35J1P1_SACUV</name>
<accession>A0AA35J1P1</accession>
<evidence type="ECO:0000313" key="18">
    <source>
        <dbReference type="Proteomes" id="UP001162090"/>
    </source>
</evidence>
<evidence type="ECO:0000256" key="10">
    <source>
        <dbReference type="ARBA" id="ARBA00023163"/>
    </source>
</evidence>
<dbReference type="Pfam" id="PF00172">
    <property type="entry name" value="Zn_clus"/>
    <property type="match status" value="1"/>
</dbReference>
<keyword evidence="3" id="KW-0963">Cytoplasm</keyword>
<evidence type="ECO:0000256" key="1">
    <source>
        <dbReference type="ARBA" id="ARBA00004173"/>
    </source>
</evidence>
<evidence type="ECO:0000256" key="9">
    <source>
        <dbReference type="ARBA" id="ARBA00023128"/>
    </source>
</evidence>
<dbReference type="EMBL" id="OX365922">
    <property type="protein sequence ID" value="CAI4045541.1"/>
    <property type="molecule type" value="Genomic_DNA"/>
</dbReference>
<comment type="similarity">
    <text evidence="13">Belongs to the OAF3 family.</text>
</comment>
<evidence type="ECO:0000313" key="17">
    <source>
        <dbReference type="EMBL" id="CAI4045541.1"/>
    </source>
</evidence>
<feature type="domain" description="Zn(2)-C6 fungal-type" evidence="16">
    <location>
        <begin position="43"/>
        <end position="74"/>
    </location>
</feature>
<keyword evidence="10" id="KW-0804">Transcription</keyword>
<feature type="region of interest" description="Disordered" evidence="15">
    <location>
        <begin position="835"/>
        <end position="857"/>
    </location>
</feature>
<dbReference type="GO" id="GO:0008270">
    <property type="term" value="F:zinc ion binding"/>
    <property type="evidence" value="ECO:0007669"/>
    <property type="project" value="InterPro"/>
</dbReference>
<evidence type="ECO:0000256" key="3">
    <source>
        <dbReference type="ARBA" id="ARBA00022490"/>
    </source>
</evidence>
<keyword evidence="9" id="KW-0496">Mitochondrion</keyword>
<dbReference type="AlphaFoldDB" id="A0AA35J1P1"/>
<dbReference type="InterPro" id="IPR050675">
    <property type="entry name" value="OAF3"/>
</dbReference>
<dbReference type="SMART" id="SM00066">
    <property type="entry name" value="GAL4"/>
    <property type="match status" value="1"/>
</dbReference>
<comment type="subcellular location">
    <subcellularLocation>
        <location evidence="2">Cytoplasm</location>
    </subcellularLocation>
    <subcellularLocation>
        <location evidence="1">Mitochondrion</location>
    </subcellularLocation>
</comment>
<organism evidence="17 18">
    <name type="scientific">Saccharomyces uvarum</name>
    <name type="common">Yeast</name>
    <name type="synonym">Saccharomyces bayanus var. uvarum</name>
    <dbReference type="NCBI Taxonomy" id="230603"/>
    <lineage>
        <taxon>Eukaryota</taxon>
        <taxon>Fungi</taxon>
        <taxon>Dikarya</taxon>
        <taxon>Ascomycota</taxon>
        <taxon>Saccharomycotina</taxon>
        <taxon>Saccharomycetes</taxon>
        <taxon>Saccharomycetales</taxon>
        <taxon>Saccharomycetaceae</taxon>
        <taxon>Saccharomyces</taxon>
    </lineage>
</organism>
<evidence type="ECO:0000256" key="11">
    <source>
        <dbReference type="ARBA" id="ARBA00023242"/>
    </source>
</evidence>
<keyword evidence="4" id="KW-0678">Repressor</keyword>
<dbReference type="PANTHER" id="PTHR31069:SF33">
    <property type="entry name" value="OLEATE ACTIVATED TRANSCRIPTION FACTOR 3"/>
    <property type="match status" value="1"/>
</dbReference>
<gene>
    <name evidence="17" type="primary">SUVC11G2760</name>
    <name evidence="17" type="ORF">SUVC_11G2760</name>
</gene>
<evidence type="ECO:0000256" key="2">
    <source>
        <dbReference type="ARBA" id="ARBA00004496"/>
    </source>
</evidence>
<comment type="function">
    <text evidence="12">Transcriptional inhibitor with a significantly increased number of target genes in response to oleate.</text>
</comment>
<evidence type="ECO:0000256" key="4">
    <source>
        <dbReference type="ARBA" id="ARBA00022491"/>
    </source>
</evidence>
<dbReference type="PROSITE" id="PS50048">
    <property type="entry name" value="ZN2_CY6_FUNGAL_2"/>
    <property type="match status" value="1"/>
</dbReference>
<evidence type="ECO:0000256" key="14">
    <source>
        <dbReference type="ARBA" id="ARBA00040584"/>
    </source>
</evidence>
<dbReference type="GO" id="GO:0005634">
    <property type="term" value="C:nucleus"/>
    <property type="evidence" value="ECO:0007669"/>
    <property type="project" value="TreeGrafter"/>
</dbReference>
<evidence type="ECO:0000256" key="6">
    <source>
        <dbReference type="ARBA" id="ARBA00022833"/>
    </source>
</evidence>
<keyword evidence="11" id="KW-0539">Nucleus</keyword>
<dbReference type="GO" id="GO:0000981">
    <property type="term" value="F:DNA-binding transcription factor activity, RNA polymerase II-specific"/>
    <property type="evidence" value="ECO:0007669"/>
    <property type="project" value="InterPro"/>
</dbReference>
<dbReference type="PROSITE" id="PS00463">
    <property type="entry name" value="ZN2_CY6_FUNGAL_1"/>
    <property type="match status" value="1"/>
</dbReference>
<evidence type="ECO:0000256" key="13">
    <source>
        <dbReference type="ARBA" id="ARBA00038234"/>
    </source>
</evidence>
<keyword evidence="7" id="KW-0805">Transcription regulation</keyword>
<evidence type="ECO:0000256" key="15">
    <source>
        <dbReference type="SAM" id="MobiDB-lite"/>
    </source>
</evidence>
<dbReference type="GO" id="GO:0000978">
    <property type="term" value="F:RNA polymerase II cis-regulatory region sequence-specific DNA binding"/>
    <property type="evidence" value="ECO:0007669"/>
    <property type="project" value="TreeGrafter"/>
</dbReference>
<dbReference type="Proteomes" id="UP001162090">
    <property type="component" value="Chromosome 11"/>
</dbReference>
<dbReference type="InterPro" id="IPR001138">
    <property type="entry name" value="Zn2Cys6_DnaBD"/>
</dbReference>
<dbReference type="Gene3D" id="4.10.240.10">
    <property type="entry name" value="Zn(2)-C6 fungal-type DNA-binding domain"/>
    <property type="match status" value="1"/>
</dbReference>
<keyword evidence="8" id="KW-0238">DNA-binding</keyword>
<evidence type="ECO:0000256" key="5">
    <source>
        <dbReference type="ARBA" id="ARBA00022723"/>
    </source>
</evidence>
<evidence type="ECO:0000256" key="12">
    <source>
        <dbReference type="ARBA" id="ARBA00037679"/>
    </source>
</evidence>
<dbReference type="InterPro" id="IPR036864">
    <property type="entry name" value="Zn2-C6_fun-type_DNA-bd_sf"/>
</dbReference>
<feature type="compositionally biased region" description="Polar residues" evidence="15">
    <location>
        <begin position="835"/>
        <end position="846"/>
    </location>
</feature>
<dbReference type="GO" id="GO:0005739">
    <property type="term" value="C:mitochondrion"/>
    <property type="evidence" value="ECO:0007669"/>
    <property type="project" value="UniProtKB-SubCell"/>
</dbReference>
<dbReference type="PANTHER" id="PTHR31069">
    <property type="entry name" value="OLEATE-ACTIVATED TRANSCRIPTION FACTOR 1-RELATED"/>
    <property type="match status" value="1"/>
</dbReference>
<dbReference type="GO" id="GO:0045944">
    <property type="term" value="P:positive regulation of transcription by RNA polymerase II"/>
    <property type="evidence" value="ECO:0007669"/>
    <property type="project" value="TreeGrafter"/>
</dbReference>
<evidence type="ECO:0000259" key="16">
    <source>
        <dbReference type="PROSITE" id="PS50048"/>
    </source>
</evidence>
<evidence type="ECO:0000256" key="8">
    <source>
        <dbReference type="ARBA" id="ARBA00023125"/>
    </source>
</evidence>
<keyword evidence="5" id="KW-0479">Metal-binding</keyword>